<reference evidence="1 2" key="1">
    <citation type="submission" date="2018-07" db="EMBL/GenBank/DDBJ databases">
        <title>Genome sequence of Nitratireductor thuwali#1536.</title>
        <authorList>
            <person name="Michoud G."/>
            <person name="Merlino G."/>
            <person name="Sefrji F.O."/>
            <person name="Daffonchio D."/>
        </authorList>
    </citation>
    <scope>NUCLEOTIDE SEQUENCE [LARGE SCALE GENOMIC DNA]</scope>
    <source>
        <strain evidence="2">Nit1536</strain>
    </source>
</reference>
<accession>A0ABY5MGD8</accession>
<sequence>MKSSNKGAGIYFSYCGGGADRIYLDVGSGRVFR</sequence>
<keyword evidence="2" id="KW-1185">Reference proteome</keyword>
<dbReference type="Proteomes" id="UP001342418">
    <property type="component" value="Chromosome"/>
</dbReference>
<evidence type="ECO:0000313" key="2">
    <source>
        <dbReference type="Proteomes" id="UP001342418"/>
    </source>
</evidence>
<evidence type="ECO:0000313" key="1">
    <source>
        <dbReference type="EMBL" id="UUP17089.1"/>
    </source>
</evidence>
<gene>
    <name evidence="1" type="ORF">NTH_01540</name>
</gene>
<protein>
    <recommendedName>
        <fullName evidence="3">MBL fold metallo-hydrolase</fullName>
    </recommendedName>
</protein>
<name>A0ABY5MGD8_9HYPH</name>
<organism evidence="1 2">
    <name type="scientific">Nitratireductor thuwali</name>
    <dbReference type="NCBI Taxonomy" id="2267699"/>
    <lineage>
        <taxon>Bacteria</taxon>
        <taxon>Pseudomonadati</taxon>
        <taxon>Pseudomonadota</taxon>
        <taxon>Alphaproteobacteria</taxon>
        <taxon>Hyphomicrobiales</taxon>
        <taxon>Phyllobacteriaceae</taxon>
        <taxon>Nitratireductor</taxon>
    </lineage>
</organism>
<proteinExistence type="predicted"/>
<dbReference type="EMBL" id="CP030941">
    <property type="protein sequence ID" value="UUP17089.1"/>
    <property type="molecule type" value="Genomic_DNA"/>
</dbReference>
<evidence type="ECO:0008006" key="3">
    <source>
        <dbReference type="Google" id="ProtNLM"/>
    </source>
</evidence>